<feature type="compositionally biased region" description="Basic and acidic residues" evidence="1">
    <location>
        <begin position="1"/>
        <end position="10"/>
    </location>
</feature>
<organism evidence="2 3">
    <name type="scientific">Aspergillus keveii</name>
    <dbReference type="NCBI Taxonomy" id="714993"/>
    <lineage>
        <taxon>Eukaryota</taxon>
        <taxon>Fungi</taxon>
        <taxon>Dikarya</taxon>
        <taxon>Ascomycota</taxon>
        <taxon>Pezizomycotina</taxon>
        <taxon>Eurotiomycetes</taxon>
        <taxon>Eurotiomycetidae</taxon>
        <taxon>Eurotiales</taxon>
        <taxon>Aspergillaceae</taxon>
        <taxon>Aspergillus</taxon>
        <taxon>Aspergillus subgen. Nidulantes</taxon>
    </lineage>
</organism>
<protein>
    <submittedName>
        <fullName evidence="2">Uncharacterized protein</fullName>
    </submittedName>
</protein>
<name>A0ABR4FU42_9EURO</name>
<feature type="compositionally biased region" description="Polar residues" evidence="1">
    <location>
        <begin position="14"/>
        <end position="23"/>
    </location>
</feature>
<comment type="caution">
    <text evidence="2">The sequence shown here is derived from an EMBL/GenBank/DDBJ whole genome shotgun (WGS) entry which is preliminary data.</text>
</comment>
<dbReference type="Proteomes" id="UP001610563">
    <property type="component" value="Unassembled WGS sequence"/>
</dbReference>
<accession>A0ABR4FU42</accession>
<proteinExistence type="predicted"/>
<keyword evidence="3" id="KW-1185">Reference proteome</keyword>
<gene>
    <name evidence="2" type="ORF">BJX66DRAFT_341862</name>
</gene>
<evidence type="ECO:0000256" key="1">
    <source>
        <dbReference type="SAM" id="MobiDB-lite"/>
    </source>
</evidence>
<dbReference type="EMBL" id="JBFTWV010000111">
    <property type="protein sequence ID" value="KAL2786734.1"/>
    <property type="molecule type" value="Genomic_DNA"/>
</dbReference>
<feature type="region of interest" description="Disordered" evidence="1">
    <location>
        <begin position="1"/>
        <end position="23"/>
    </location>
</feature>
<reference evidence="2 3" key="1">
    <citation type="submission" date="2024-07" db="EMBL/GenBank/DDBJ databases">
        <title>Section-level genome sequencing and comparative genomics of Aspergillus sections Usti and Cavernicolus.</title>
        <authorList>
            <consortium name="Lawrence Berkeley National Laboratory"/>
            <person name="Nybo J.L."/>
            <person name="Vesth T.C."/>
            <person name="Theobald S."/>
            <person name="Frisvad J.C."/>
            <person name="Larsen T.O."/>
            <person name="Kjaerboelling I."/>
            <person name="Rothschild-Mancinelli K."/>
            <person name="Lyhne E.K."/>
            <person name="Kogle M.E."/>
            <person name="Barry K."/>
            <person name="Clum A."/>
            <person name="Na H."/>
            <person name="Ledsgaard L."/>
            <person name="Lin J."/>
            <person name="Lipzen A."/>
            <person name="Kuo A."/>
            <person name="Riley R."/>
            <person name="Mondo S."/>
            <person name="Labutti K."/>
            <person name="Haridas S."/>
            <person name="Pangalinan J."/>
            <person name="Salamov A.A."/>
            <person name="Simmons B.A."/>
            <person name="Magnuson J.K."/>
            <person name="Chen J."/>
            <person name="Drula E."/>
            <person name="Henrissat B."/>
            <person name="Wiebenga A."/>
            <person name="Lubbers R.J."/>
            <person name="Gomes A.C."/>
            <person name="Makela M.R."/>
            <person name="Stajich J."/>
            <person name="Grigoriev I.V."/>
            <person name="Mortensen U.H."/>
            <person name="De Vries R.P."/>
            <person name="Baker S.E."/>
            <person name="Andersen M.R."/>
        </authorList>
    </citation>
    <scope>NUCLEOTIDE SEQUENCE [LARGE SCALE GENOMIC DNA]</scope>
    <source>
        <strain evidence="2 3">CBS 209.92</strain>
    </source>
</reference>
<sequence length="185" mass="21543">MSESETRFMEKWTGTGNTLTNPTSSWTLEEKLSEHNSQRDAESYHGYHKPSGASVLFLCRNTSDHDHVAVMRIIMQIPYADSEYACYEERARQASEILDTDSRERVEAVQILARNQCTACPAIRHHEITKQKDDDTELVPGGFLRYLLFEKAPGVQLDWDLFWSYEREERDAIRSAFREAWLYVD</sequence>
<evidence type="ECO:0000313" key="2">
    <source>
        <dbReference type="EMBL" id="KAL2786734.1"/>
    </source>
</evidence>
<evidence type="ECO:0000313" key="3">
    <source>
        <dbReference type="Proteomes" id="UP001610563"/>
    </source>
</evidence>